<organism evidence="1 2">
    <name type="scientific">Eumeta variegata</name>
    <name type="common">Bagworm moth</name>
    <name type="synonym">Eumeta japonica</name>
    <dbReference type="NCBI Taxonomy" id="151549"/>
    <lineage>
        <taxon>Eukaryota</taxon>
        <taxon>Metazoa</taxon>
        <taxon>Ecdysozoa</taxon>
        <taxon>Arthropoda</taxon>
        <taxon>Hexapoda</taxon>
        <taxon>Insecta</taxon>
        <taxon>Pterygota</taxon>
        <taxon>Neoptera</taxon>
        <taxon>Endopterygota</taxon>
        <taxon>Lepidoptera</taxon>
        <taxon>Glossata</taxon>
        <taxon>Ditrysia</taxon>
        <taxon>Tineoidea</taxon>
        <taxon>Psychidae</taxon>
        <taxon>Oiketicinae</taxon>
        <taxon>Eumeta</taxon>
    </lineage>
</organism>
<dbReference type="Proteomes" id="UP000299102">
    <property type="component" value="Unassembled WGS sequence"/>
</dbReference>
<gene>
    <name evidence="1" type="ORF">EVAR_80987_1</name>
</gene>
<proteinExistence type="predicted"/>
<sequence length="160" mass="18336">MQRPTGLLSSNDDGDAPQIRLEVDQRGGCTKRVLPSAVGCFPSSSSSFFSVGRCYPRAAVRADHPSKRLRCQNLSSIGSRTVRTAMLFSDFDPGPFRNGHFLFWARERLPRHRRPYRREGRRCLCHVIGPLKDYRTIKVHMCSMRFGSKTHTNSYIYLQK</sequence>
<dbReference type="AlphaFoldDB" id="A0A4C1WSB9"/>
<name>A0A4C1WSB9_EUMVA</name>
<dbReference type="EMBL" id="BGZK01000614">
    <property type="protein sequence ID" value="GBP53025.1"/>
    <property type="molecule type" value="Genomic_DNA"/>
</dbReference>
<reference evidence="1 2" key="1">
    <citation type="journal article" date="2019" name="Commun. Biol.">
        <title>The bagworm genome reveals a unique fibroin gene that provides high tensile strength.</title>
        <authorList>
            <person name="Kono N."/>
            <person name="Nakamura H."/>
            <person name="Ohtoshi R."/>
            <person name="Tomita M."/>
            <person name="Numata K."/>
            <person name="Arakawa K."/>
        </authorList>
    </citation>
    <scope>NUCLEOTIDE SEQUENCE [LARGE SCALE GENOMIC DNA]</scope>
</reference>
<evidence type="ECO:0000313" key="1">
    <source>
        <dbReference type="EMBL" id="GBP53025.1"/>
    </source>
</evidence>
<protein>
    <submittedName>
        <fullName evidence="1">Uncharacterized protein</fullName>
    </submittedName>
</protein>
<accession>A0A4C1WSB9</accession>
<evidence type="ECO:0000313" key="2">
    <source>
        <dbReference type="Proteomes" id="UP000299102"/>
    </source>
</evidence>
<keyword evidence="2" id="KW-1185">Reference proteome</keyword>
<comment type="caution">
    <text evidence="1">The sequence shown here is derived from an EMBL/GenBank/DDBJ whole genome shotgun (WGS) entry which is preliminary data.</text>
</comment>